<name>A0A7W6FT55_9HYPH</name>
<dbReference type="EMBL" id="JACIDO010000001">
    <property type="protein sequence ID" value="MBB3934814.1"/>
    <property type="molecule type" value="Genomic_DNA"/>
</dbReference>
<dbReference type="RefSeq" id="WP_090964465.1">
    <property type="nucleotide sequence ID" value="NZ_CP181348.1"/>
</dbReference>
<dbReference type="Proteomes" id="UP000531216">
    <property type="component" value="Unassembled WGS sequence"/>
</dbReference>
<protein>
    <submittedName>
        <fullName evidence="3">Phasin family protein</fullName>
    </submittedName>
</protein>
<evidence type="ECO:0000259" key="2">
    <source>
        <dbReference type="Pfam" id="PF09361"/>
    </source>
</evidence>
<organism evidence="3 4">
    <name type="scientific">Aureimonas phyllosphaerae</name>
    <dbReference type="NCBI Taxonomy" id="1166078"/>
    <lineage>
        <taxon>Bacteria</taxon>
        <taxon>Pseudomonadati</taxon>
        <taxon>Pseudomonadota</taxon>
        <taxon>Alphaproteobacteria</taxon>
        <taxon>Hyphomicrobiales</taxon>
        <taxon>Aurantimonadaceae</taxon>
        <taxon>Aureimonas</taxon>
    </lineage>
</organism>
<dbReference type="Pfam" id="PF09361">
    <property type="entry name" value="Phasin_2"/>
    <property type="match status" value="1"/>
</dbReference>
<comment type="caution">
    <text evidence="3">The sequence shown here is derived from an EMBL/GenBank/DDBJ whole genome shotgun (WGS) entry which is preliminary data.</text>
</comment>
<reference evidence="3 4" key="1">
    <citation type="submission" date="2020-08" db="EMBL/GenBank/DDBJ databases">
        <title>Genomic Encyclopedia of Type Strains, Phase IV (KMG-IV): sequencing the most valuable type-strain genomes for metagenomic binning, comparative biology and taxonomic classification.</title>
        <authorList>
            <person name="Goeker M."/>
        </authorList>
    </citation>
    <scope>NUCLEOTIDE SEQUENCE [LARGE SCALE GENOMIC DNA]</scope>
    <source>
        <strain evidence="3 4">DSM 25024</strain>
    </source>
</reference>
<dbReference type="NCBIfam" id="TIGR01841">
    <property type="entry name" value="phasin"/>
    <property type="match status" value="1"/>
</dbReference>
<feature type="domain" description="Phasin" evidence="2">
    <location>
        <begin position="7"/>
        <end position="102"/>
    </location>
</feature>
<gene>
    <name evidence="3" type="ORF">GGR05_000925</name>
</gene>
<evidence type="ECO:0000256" key="1">
    <source>
        <dbReference type="SAM" id="MobiDB-lite"/>
    </source>
</evidence>
<dbReference type="OrthoDB" id="7678100at2"/>
<evidence type="ECO:0000313" key="3">
    <source>
        <dbReference type="EMBL" id="MBB3934814.1"/>
    </source>
</evidence>
<dbReference type="InterPro" id="IPR018968">
    <property type="entry name" value="Phasin"/>
</dbReference>
<evidence type="ECO:0000313" key="4">
    <source>
        <dbReference type="Proteomes" id="UP000531216"/>
    </source>
</evidence>
<feature type="region of interest" description="Disordered" evidence="1">
    <location>
        <begin position="100"/>
        <end position="123"/>
    </location>
</feature>
<proteinExistence type="predicted"/>
<keyword evidence="4" id="KW-1185">Reference proteome</keyword>
<dbReference type="AlphaFoldDB" id="A0A7W6FT55"/>
<accession>A0A7W6FT55</accession>
<sequence length="123" mass="13885">MNAYTDANKVGKDNMDNALRSMSAMTKGFQQIAAEATEYTKKSYEQSAQMLERLAQVRTLDKAIEVQSEYARSAYEAWVSQATKMGEIYQDIAREAYRPLESSAQQNQQFAQNMANQAANHTN</sequence>
<dbReference type="InterPro" id="IPR010127">
    <property type="entry name" value="Phasin_subfam-1"/>
</dbReference>
<feature type="compositionally biased region" description="Low complexity" evidence="1">
    <location>
        <begin position="104"/>
        <end position="123"/>
    </location>
</feature>